<evidence type="ECO:0000313" key="2">
    <source>
        <dbReference type="Proteomes" id="UP001056120"/>
    </source>
</evidence>
<reference evidence="1 2" key="2">
    <citation type="journal article" date="2022" name="Mol. Ecol. Resour.">
        <title>The genomes of chicory, endive, great burdock and yacon provide insights into Asteraceae paleo-polyploidization history and plant inulin production.</title>
        <authorList>
            <person name="Fan W."/>
            <person name="Wang S."/>
            <person name="Wang H."/>
            <person name="Wang A."/>
            <person name="Jiang F."/>
            <person name="Liu H."/>
            <person name="Zhao H."/>
            <person name="Xu D."/>
            <person name="Zhang Y."/>
        </authorList>
    </citation>
    <scope>NUCLEOTIDE SEQUENCE [LARGE SCALE GENOMIC DNA]</scope>
    <source>
        <strain evidence="2">cv. Yunnan</strain>
        <tissue evidence="1">Leaves</tissue>
    </source>
</reference>
<evidence type="ECO:0000313" key="1">
    <source>
        <dbReference type="EMBL" id="KAI3810862.1"/>
    </source>
</evidence>
<name>A0ACB9IRY7_9ASTR</name>
<proteinExistence type="predicted"/>
<comment type="caution">
    <text evidence="1">The sequence shown here is derived from an EMBL/GenBank/DDBJ whole genome shotgun (WGS) entry which is preliminary data.</text>
</comment>
<organism evidence="1 2">
    <name type="scientific">Smallanthus sonchifolius</name>
    <dbReference type="NCBI Taxonomy" id="185202"/>
    <lineage>
        <taxon>Eukaryota</taxon>
        <taxon>Viridiplantae</taxon>
        <taxon>Streptophyta</taxon>
        <taxon>Embryophyta</taxon>
        <taxon>Tracheophyta</taxon>
        <taxon>Spermatophyta</taxon>
        <taxon>Magnoliopsida</taxon>
        <taxon>eudicotyledons</taxon>
        <taxon>Gunneridae</taxon>
        <taxon>Pentapetalae</taxon>
        <taxon>asterids</taxon>
        <taxon>campanulids</taxon>
        <taxon>Asterales</taxon>
        <taxon>Asteraceae</taxon>
        <taxon>Asteroideae</taxon>
        <taxon>Heliantheae alliance</taxon>
        <taxon>Millerieae</taxon>
        <taxon>Smallanthus</taxon>
    </lineage>
</organism>
<sequence>MASLSDVEVVFEAAGDLLPPPACSGAAAVVTTAEEVVEEQQRMKVEGMCDLERDRENGVYRIDRGRRWQKLSQRVPWLCRVRDVPEGRWREKMVHSDLDRCCCGGEEDED</sequence>
<dbReference type="Proteomes" id="UP001056120">
    <property type="component" value="Linkage Group LG07"/>
</dbReference>
<protein>
    <submittedName>
        <fullName evidence="1">Uncharacterized protein</fullName>
    </submittedName>
</protein>
<dbReference type="EMBL" id="CM042024">
    <property type="protein sequence ID" value="KAI3810862.1"/>
    <property type="molecule type" value="Genomic_DNA"/>
</dbReference>
<gene>
    <name evidence="1" type="ORF">L1987_20485</name>
</gene>
<reference evidence="2" key="1">
    <citation type="journal article" date="2022" name="Mol. Ecol. Resour.">
        <title>The genomes of chicory, endive, great burdock and yacon provide insights into Asteraceae palaeo-polyploidization history and plant inulin production.</title>
        <authorList>
            <person name="Fan W."/>
            <person name="Wang S."/>
            <person name="Wang H."/>
            <person name="Wang A."/>
            <person name="Jiang F."/>
            <person name="Liu H."/>
            <person name="Zhao H."/>
            <person name="Xu D."/>
            <person name="Zhang Y."/>
        </authorList>
    </citation>
    <scope>NUCLEOTIDE SEQUENCE [LARGE SCALE GENOMIC DNA]</scope>
    <source>
        <strain evidence="2">cv. Yunnan</strain>
    </source>
</reference>
<keyword evidence="2" id="KW-1185">Reference proteome</keyword>
<accession>A0ACB9IRY7</accession>